<accession>A0ABW4ZKS1</accession>
<evidence type="ECO:0008006" key="3">
    <source>
        <dbReference type="Google" id="ProtNLM"/>
    </source>
</evidence>
<gene>
    <name evidence="1" type="ORF">ACFSJU_09850</name>
</gene>
<keyword evidence="2" id="KW-1185">Reference proteome</keyword>
<evidence type="ECO:0000313" key="2">
    <source>
        <dbReference type="Proteomes" id="UP001597387"/>
    </source>
</evidence>
<dbReference type="EMBL" id="JBHUHZ010000001">
    <property type="protein sequence ID" value="MFD2162693.1"/>
    <property type="molecule type" value="Genomic_DNA"/>
</dbReference>
<comment type="caution">
    <text evidence="1">The sequence shown here is derived from an EMBL/GenBank/DDBJ whole genome shotgun (WGS) entry which is preliminary data.</text>
</comment>
<dbReference type="RefSeq" id="WP_255903102.1">
    <property type="nucleotide sequence ID" value="NZ_JAFMZO010000003.1"/>
</dbReference>
<sequence>MKNENLNTRMLTSTDKFLKALLEHEIRSFKSARGRFVKQTSKMYVAYSAFSVA</sequence>
<name>A0ABW4ZKS1_9SPHI</name>
<protein>
    <recommendedName>
        <fullName evidence="3">Transposase</fullName>
    </recommendedName>
</protein>
<evidence type="ECO:0000313" key="1">
    <source>
        <dbReference type="EMBL" id="MFD2162693.1"/>
    </source>
</evidence>
<proteinExistence type="predicted"/>
<reference evidence="2" key="1">
    <citation type="journal article" date="2019" name="Int. J. Syst. Evol. Microbiol.">
        <title>The Global Catalogue of Microorganisms (GCM) 10K type strain sequencing project: providing services to taxonomists for standard genome sequencing and annotation.</title>
        <authorList>
            <consortium name="The Broad Institute Genomics Platform"/>
            <consortium name="The Broad Institute Genome Sequencing Center for Infectious Disease"/>
            <person name="Wu L."/>
            <person name="Ma J."/>
        </authorList>
    </citation>
    <scope>NUCLEOTIDE SEQUENCE [LARGE SCALE GENOMIC DNA]</scope>
    <source>
        <strain evidence="2">KCTC 42217</strain>
    </source>
</reference>
<organism evidence="1 2">
    <name type="scientific">Paradesertivirga mongoliensis</name>
    <dbReference type="NCBI Taxonomy" id="2100740"/>
    <lineage>
        <taxon>Bacteria</taxon>
        <taxon>Pseudomonadati</taxon>
        <taxon>Bacteroidota</taxon>
        <taxon>Sphingobacteriia</taxon>
        <taxon>Sphingobacteriales</taxon>
        <taxon>Sphingobacteriaceae</taxon>
        <taxon>Paradesertivirga</taxon>
    </lineage>
</organism>
<dbReference type="Proteomes" id="UP001597387">
    <property type="component" value="Unassembled WGS sequence"/>
</dbReference>